<dbReference type="PANTHER" id="PTHR21310">
    <property type="entry name" value="AMINOGLYCOSIDE PHOSPHOTRANSFERASE-RELATED-RELATED"/>
    <property type="match status" value="1"/>
</dbReference>
<dbReference type="PANTHER" id="PTHR21310:SF37">
    <property type="entry name" value="AMINOGLYCOSIDE PHOSPHOTRANSFERASE DOMAIN-CONTAINING PROTEIN"/>
    <property type="match status" value="1"/>
</dbReference>
<evidence type="ECO:0000313" key="2">
    <source>
        <dbReference type="Proteomes" id="UP000076874"/>
    </source>
</evidence>
<accession>A0A167SDZ3</accession>
<evidence type="ECO:0008006" key="3">
    <source>
        <dbReference type="Google" id="ProtNLM"/>
    </source>
</evidence>
<name>A0A167SDZ3_9HYPO</name>
<protein>
    <recommendedName>
        <fullName evidence="3">Aminoglycoside phosphotransferase</fullName>
    </recommendedName>
</protein>
<dbReference type="AlphaFoldDB" id="A0A167SDZ3"/>
<dbReference type="OrthoDB" id="4869268at2759"/>
<proteinExistence type="predicted"/>
<reference evidence="1 2" key="1">
    <citation type="journal article" date="2016" name="Genome Biol. Evol.">
        <title>Divergent and convergent evolution of fungal pathogenicity.</title>
        <authorList>
            <person name="Shang Y."/>
            <person name="Xiao G."/>
            <person name="Zheng P."/>
            <person name="Cen K."/>
            <person name="Zhan S."/>
            <person name="Wang C."/>
        </authorList>
    </citation>
    <scope>NUCLEOTIDE SEQUENCE [LARGE SCALE GENOMIC DNA]</scope>
    <source>
        <strain evidence="1 2">RCEF 264</strain>
    </source>
</reference>
<dbReference type="Proteomes" id="UP000076874">
    <property type="component" value="Unassembled WGS sequence"/>
</dbReference>
<dbReference type="STRING" id="1081102.A0A167SDZ3"/>
<dbReference type="EMBL" id="AZHD01000010">
    <property type="protein sequence ID" value="OAA59533.1"/>
    <property type="molecule type" value="Genomic_DNA"/>
</dbReference>
<keyword evidence="2" id="KW-1185">Reference proteome</keyword>
<comment type="caution">
    <text evidence="1">The sequence shown here is derived from an EMBL/GenBank/DDBJ whole genome shotgun (WGS) entry which is preliminary data.</text>
</comment>
<evidence type="ECO:0000313" key="1">
    <source>
        <dbReference type="EMBL" id="OAA59533.1"/>
    </source>
</evidence>
<organism evidence="1 2">
    <name type="scientific">Niveomyces insectorum RCEF 264</name>
    <dbReference type="NCBI Taxonomy" id="1081102"/>
    <lineage>
        <taxon>Eukaryota</taxon>
        <taxon>Fungi</taxon>
        <taxon>Dikarya</taxon>
        <taxon>Ascomycota</taxon>
        <taxon>Pezizomycotina</taxon>
        <taxon>Sordariomycetes</taxon>
        <taxon>Hypocreomycetidae</taxon>
        <taxon>Hypocreales</taxon>
        <taxon>Cordycipitaceae</taxon>
        <taxon>Niveomyces</taxon>
    </lineage>
</organism>
<gene>
    <name evidence="1" type="ORF">SPI_05731</name>
</gene>
<dbReference type="InterPro" id="IPR051678">
    <property type="entry name" value="AGP_Transferase"/>
</dbReference>
<sequence length="540" mass="61097">MPDTISLADGRQVDYDEAVDSEADILCANRQWNGKRAFLTDLWQRRAALERLVATHVGVADAACVKTSHSRLWHTGSFNVVVPMLVFASRADAAQDPRADQLYHERILRRVVLRCPLPICCAETHHPGSILEKMRCETASYVWMQRYCPRVRIPHVYGFGFPNGKLFADASHLSFVRRALLRIRQALAALLRRPVPSTYLPIQIPDVPITTGYMVLEHFGDPDFGRELPLVARGQDLATEPAKMRNLFRGLSRIILALARIPQPRIGAFRFYDDGTIALDNRPITCDMLDNENQGAPRTVAVDTTYTNTDQYVADLARFHDQRFRAGRNAVCGEADGQCQMAVRALLSAVTPHFIHKDRRHGPFALLMSDLNASNFMVDNDWNVTGMFDLEWIISGPIDLPRTPTWLTWDSLDHMADKGYEEFSRKRDAFMEVFKAEERLADTGALEAACGGRTLSSIMDESWVSKQAWFYEALLCCCSLDIITKRQLVPLFYGKDGIPWRTLFRLWCTNPAEVVAAKLADRAAYVDELARLFGRTVEAR</sequence>